<name>B3E0R4_METI4</name>
<gene>
    <name evidence="2" type="ordered locus">Minf_0763</name>
</gene>
<accession>B3E0R4</accession>
<reference evidence="2 3" key="1">
    <citation type="journal article" date="2008" name="Biol. Direct">
        <title>Complete genome sequence of the extremely acidophilic methanotroph isolate V4, Methylacidiphilum infernorum, a representative of the bacterial phylum Verrucomicrobia.</title>
        <authorList>
            <person name="Hou S."/>
            <person name="Makarova K.S."/>
            <person name="Saw J.H."/>
            <person name="Senin P."/>
            <person name="Ly B.V."/>
            <person name="Zhou Z."/>
            <person name="Ren Y."/>
            <person name="Wang J."/>
            <person name="Galperin M.Y."/>
            <person name="Omelchenko M.V."/>
            <person name="Wolf Y.I."/>
            <person name="Yutin N."/>
            <person name="Koonin E.V."/>
            <person name="Stott M.B."/>
            <person name="Mountain B.W."/>
            <person name="Crowe M.A."/>
            <person name="Smirnova A.V."/>
            <person name="Dunfield P.F."/>
            <person name="Feng L."/>
            <person name="Wang L."/>
            <person name="Alam M."/>
        </authorList>
    </citation>
    <scope>NUCLEOTIDE SEQUENCE [LARGE SCALE GENOMIC DNA]</scope>
    <source>
        <strain evidence="3">Isolate V4</strain>
    </source>
</reference>
<evidence type="ECO:0000313" key="3">
    <source>
        <dbReference type="Proteomes" id="UP000009149"/>
    </source>
</evidence>
<evidence type="ECO:0000256" key="1">
    <source>
        <dbReference type="SAM" id="MobiDB-lite"/>
    </source>
</evidence>
<dbReference type="AlphaFoldDB" id="B3E0R4"/>
<proteinExistence type="predicted"/>
<dbReference type="EMBL" id="CP000975">
    <property type="protein sequence ID" value="ACD82818.1"/>
    <property type="molecule type" value="Genomic_DNA"/>
</dbReference>
<dbReference type="Proteomes" id="UP000009149">
    <property type="component" value="Chromosome"/>
</dbReference>
<feature type="compositionally biased region" description="Polar residues" evidence="1">
    <location>
        <begin position="1"/>
        <end position="20"/>
    </location>
</feature>
<dbReference type="STRING" id="481448.Minf_0763"/>
<organism evidence="2 3">
    <name type="scientific">Methylacidiphilum infernorum (isolate V4)</name>
    <name type="common">Methylokorus infernorum (strain V4)</name>
    <dbReference type="NCBI Taxonomy" id="481448"/>
    <lineage>
        <taxon>Bacteria</taxon>
        <taxon>Pseudomonadati</taxon>
        <taxon>Verrucomicrobiota</taxon>
        <taxon>Methylacidiphilae</taxon>
        <taxon>Methylacidiphilales</taxon>
        <taxon>Methylacidiphilaceae</taxon>
        <taxon>Methylacidiphilum (ex Ratnadevi et al. 2023)</taxon>
    </lineage>
</organism>
<feature type="region of interest" description="Disordered" evidence="1">
    <location>
        <begin position="1"/>
        <end position="23"/>
    </location>
</feature>
<dbReference type="HOGENOM" id="CLU_3218505_0_0_0"/>
<protein>
    <submittedName>
        <fullName evidence="2">Uncharacterized protein</fullName>
    </submittedName>
</protein>
<evidence type="ECO:0000313" key="2">
    <source>
        <dbReference type="EMBL" id="ACD82818.1"/>
    </source>
</evidence>
<dbReference type="KEGG" id="min:Minf_0763"/>
<sequence>MRNQNENISTKRNGIQSSACRQKARIKQRQQADLLLKKKNSLIF</sequence>